<evidence type="ECO:0000256" key="1">
    <source>
        <dbReference type="SAM" id="Phobius"/>
    </source>
</evidence>
<feature type="transmembrane region" description="Helical" evidence="1">
    <location>
        <begin position="172"/>
        <end position="199"/>
    </location>
</feature>
<sequence>MNDTDAVASRTAMLDQRILAAGALISAGVMGDLLARWSTDSGGLVALALTSSGYIVLAAAGFASCGPLGRSRIAAWCALVAGVVSFGWGLVVYSTAYSDAESVPLWLNTEALVVVVLGIGVALAGSIAAARSLQGLSAWAWLLAAGFAVQACLVLAHHALPSLFPIDGGASVVWAAFFSVSAAAAVLPSASIGVLKLVYAVRMRGAE</sequence>
<dbReference type="AlphaFoldDB" id="A0A147EPC9"/>
<dbReference type="RefSeq" id="WP_058593542.1">
    <property type="nucleotide sequence ID" value="NZ_LDRK01000024.1"/>
</dbReference>
<gene>
    <name evidence="2" type="ORF">NS354_05280</name>
</gene>
<comment type="caution">
    <text evidence="2">The sequence shown here is derived from an EMBL/GenBank/DDBJ whole genome shotgun (WGS) entry which is preliminary data.</text>
</comment>
<protein>
    <submittedName>
        <fullName evidence="2">Uncharacterized protein</fullName>
    </submittedName>
</protein>
<feature type="transmembrane region" description="Helical" evidence="1">
    <location>
        <begin position="105"/>
        <end position="127"/>
    </location>
</feature>
<accession>A0A147EPC9</accession>
<keyword evidence="3" id="KW-1185">Reference proteome</keyword>
<dbReference type="OrthoDB" id="10014443at2"/>
<evidence type="ECO:0000313" key="2">
    <source>
        <dbReference type="EMBL" id="KTR86339.1"/>
    </source>
</evidence>
<feature type="transmembrane region" description="Helical" evidence="1">
    <location>
        <begin position="139"/>
        <end position="160"/>
    </location>
</feature>
<feature type="transmembrane region" description="Helical" evidence="1">
    <location>
        <begin position="44"/>
        <end position="66"/>
    </location>
</feature>
<organism evidence="2 3">
    <name type="scientific">Leucobacter chromiiresistens</name>
    <dbReference type="NCBI Taxonomy" id="1079994"/>
    <lineage>
        <taxon>Bacteria</taxon>
        <taxon>Bacillati</taxon>
        <taxon>Actinomycetota</taxon>
        <taxon>Actinomycetes</taxon>
        <taxon>Micrococcales</taxon>
        <taxon>Microbacteriaceae</taxon>
        <taxon>Leucobacter</taxon>
    </lineage>
</organism>
<dbReference type="EMBL" id="LDRK01000024">
    <property type="protein sequence ID" value="KTR86339.1"/>
    <property type="molecule type" value="Genomic_DNA"/>
</dbReference>
<proteinExistence type="predicted"/>
<reference evidence="2 3" key="1">
    <citation type="journal article" date="2016" name="Front. Microbiol.">
        <title>Genomic Resource of Rice Seed Associated Bacteria.</title>
        <authorList>
            <person name="Midha S."/>
            <person name="Bansal K."/>
            <person name="Sharma S."/>
            <person name="Kumar N."/>
            <person name="Patil P.P."/>
            <person name="Chaudhry V."/>
            <person name="Patil P.B."/>
        </authorList>
    </citation>
    <scope>NUCLEOTIDE SEQUENCE [LARGE SCALE GENOMIC DNA]</scope>
    <source>
        <strain evidence="2 3">NS354</strain>
    </source>
</reference>
<keyword evidence="1" id="KW-0472">Membrane</keyword>
<name>A0A147EPC9_9MICO</name>
<feature type="transmembrane region" description="Helical" evidence="1">
    <location>
        <begin position="73"/>
        <end position="93"/>
    </location>
</feature>
<dbReference type="Proteomes" id="UP000070810">
    <property type="component" value="Unassembled WGS sequence"/>
</dbReference>
<keyword evidence="1" id="KW-0812">Transmembrane</keyword>
<keyword evidence="1" id="KW-1133">Transmembrane helix</keyword>
<evidence type="ECO:0000313" key="3">
    <source>
        <dbReference type="Proteomes" id="UP000070810"/>
    </source>
</evidence>
<dbReference type="PATRIC" id="fig|1079994.3.peg.1142"/>
<feature type="transmembrane region" description="Helical" evidence="1">
    <location>
        <begin position="18"/>
        <end position="38"/>
    </location>
</feature>